<evidence type="ECO:0000313" key="3">
    <source>
        <dbReference type="Proteomes" id="UP000823634"/>
    </source>
</evidence>
<dbReference type="GO" id="GO:0033958">
    <property type="term" value="F:DNA-deoxyinosine glycosylase activity"/>
    <property type="evidence" value="ECO:0007669"/>
    <property type="project" value="UniProtKB-EC"/>
</dbReference>
<comment type="caution">
    <text evidence="2">The sequence shown here is derived from an EMBL/GenBank/DDBJ whole genome shotgun (WGS) entry which is preliminary data.</text>
</comment>
<dbReference type="AlphaFoldDB" id="A0A9D9DF72"/>
<dbReference type="Proteomes" id="UP000823634">
    <property type="component" value="Unassembled WGS sequence"/>
</dbReference>
<dbReference type="SMART" id="SM00987">
    <property type="entry name" value="UreE_C"/>
    <property type="match status" value="1"/>
</dbReference>
<evidence type="ECO:0000259" key="1">
    <source>
        <dbReference type="SMART" id="SM00986"/>
    </source>
</evidence>
<dbReference type="Pfam" id="PF03167">
    <property type="entry name" value="UDG"/>
    <property type="match status" value="1"/>
</dbReference>
<dbReference type="InterPro" id="IPR026353">
    <property type="entry name" value="Hypoxan-DNA_Glyclase"/>
</dbReference>
<dbReference type="SMART" id="SM00986">
    <property type="entry name" value="UDG"/>
    <property type="match status" value="1"/>
</dbReference>
<gene>
    <name evidence="2" type="ORF">IAC61_04010</name>
</gene>
<protein>
    <submittedName>
        <fullName evidence="2">DNA-deoxyinosine glycosylase</fullName>
        <ecNumber evidence="2">3.2.2.15</ecNumber>
    </submittedName>
</protein>
<dbReference type="CDD" id="cd10032">
    <property type="entry name" value="UDG-F6_HDG"/>
    <property type="match status" value="1"/>
</dbReference>
<keyword evidence="2" id="KW-0326">Glycosidase</keyword>
<dbReference type="SUPFAM" id="SSF52141">
    <property type="entry name" value="Uracil-DNA glycosylase-like"/>
    <property type="match status" value="1"/>
</dbReference>
<proteinExistence type="predicted"/>
<dbReference type="Gene3D" id="3.40.470.10">
    <property type="entry name" value="Uracil-DNA glycosylase-like domain"/>
    <property type="match status" value="1"/>
</dbReference>
<sequence>MGDRQTHGFPSFFDSESEILILGSFPSVKSREEGFYYGHPQNRFYKVLSSCFNAPLPIGIEDKKAFLAKHHIALSDSIGECLIVGSSDASIKQAVPMDLRPIFKEGKIKKILLNGKTAEKFFYKFQKIDKSIPCITMPSTSAANAAWSLEKLIEIYKAALLG</sequence>
<dbReference type="EMBL" id="JADINA010000026">
    <property type="protein sequence ID" value="MBO8426467.1"/>
    <property type="molecule type" value="Genomic_DNA"/>
</dbReference>
<dbReference type="EC" id="3.2.2.15" evidence="2"/>
<reference evidence="2" key="2">
    <citation type="journal article" date="2021" name="PeerJ">
        <title>Extensive microbial diversity within the chicken gut microbiome revealed by metagenomics and culture.</title>
        <authorList>
            <person name="Gilroy R."/>
            <person name="Ravi A."/>
            <person name="Getino M."/>
            <person name="Pursley I."/>
            <person name="Horton D.L."/>
            <person name="Alikhan N.F."/>
            <person name="Baker D."/>
            <person name="Gharbi K."/>
            <person name="Hall N."/>
            <person name="Watson M."/>
            <person name="Adriaenssens E.M."/>
            <person name="Foster-Nyarko E."/>
            <person name="Jarju S."/>
            <person name="Secka A."/>
            <person name="Antonio M."/>
            <person name="Oren A."/>
            <person name="Chaudhuri R.R."/>
            <person name="La Ragione R."/>
            <person name="Hildebrand F."/>
            <person name="Pallen M.J."/>
        </authorList>
    </citation>
    <scope>NUCLEOTIDE SEQUENCE</scope>
    <source>
        <strain evidence="2">17113</strain>
    </source>
</reference>
<dbReference type="InterPro" id="IPR005122">
    <property type="entry name" value="Uracil-DNA_glycosylase-like"/>
</dbReference>
<dbReference type="NCBIfam" id="TIGR04274">
    <property type="entry name" value="hypoxanDNAglyco"/>
    <property type="match status" value="1"/>
</dbReference>
<keyword evidence="2" id="KW-0378">Hydrolase</keyword>
<name>A0A9D9DF72_9FIRM</name>
<evidence type="ECO:0000313" key="2">
    <source>
        <dbReference type="EMBL" id="MBO8426467.1"/>
    </source>
</evidence>
<feature type="domain" description="Uracil-DNA glycosylase-like" evidence="1">
    <location>
        <begin position="10"/>
        <end position="157"/>
    </location>
</feature>
<dbReference type="InterPro" id="IPR036895">
    <property type="entry name" value="Uracil-DNA_glycosylase-like_sf"/>
</dbReference>
<reference evidence="2" key="1">
    <citation type="submission" date="2020-10" db="EMBL/GenBank/DDBJ databases">
        <authorList>
            <person name="Gilroy R."/>
        </authorList>
    </citation>
    <scope>NUCLEOTIDE SEQUENCE</scope>
    <source>
        <strain evidence="2">17113</strain>
    </source>
</reference>
<accession>A0A9D9DF72</accession>
<organism evidence="2 3">
    <name type="scientific">Candidatus Alloenteromonas pullistercoris</name>
    <dbReference type="NCBI Taxonomy" id="2840785"/>
    <lineage>
        <taxon>Bacteria</taxon>
        <taxon>Bacillati</taxon>
        <taxon>Bacillota</taxon>
        <taxon>Bacillota incertae sedis</taxon>
        <taxon>Candidatus Alloenteromonas</taxon>
    </lineage>
</organism>